<keyword evidence="1" id="KW-0472">Membrane</keyword>
<keyword evidence="1" id="KW-1133">Transmembrane helix</keyword>
<evidence type="ECO:0000259" key="2">
    <source>
        <dbReference type="PROSITE" id="PS51677"/>
    </source>
</evidence>
<gene>
    <name evidence="3" type="ORF">OEG85_04595</name>
</gene>
<dbReference type="Proteomes" id="UP001164737">
    <property type="component" value="Chromosome"/>
</dbReference>
<dbReference type="RefSeq" id="WP_268214200.1">
    <property type="nucleotide sequence ID" value="NZ_CP107241.1"/>
</dbReference>
<evidence type="ECO:0000313" key="4">
    <source>
        <dbReference type="Proteomes" id="UP001164737"/>
    </source>
</evidence>
<dbReference type="SUPFAM" id="SSF88713">
    <property type="entry name" value="Glycoside hydrolase/deacetylase"/>
    <property type="match status" value="1"/>
</dbReference>
<dbReference type="InterPro" id="IPR002509">
    <property type="entry name" value="NODB_dom"/>
</dbReference>
<reference evidence="3" key="1">
    <citation type="submission" date="2022-10" db="EMBL/GenBank/DDBJ databases">
        <title>Complete genome sequence resource for Xanthomonas hortorum isolated from Greek Oregano.</title>
        <authorList>
            <person name="Gonzalez-Tobon J."/>
            <person name="Helmann T.C."/>
            <person name="Daughtrey M."/>
            <person name="Stodghill P.V."/>
            <person name="Filiatrault M.J."/>
        </authorList>
    </citation>
    <scope>NUCLEOTIDE SEQUENCE</scope>
    <source>
        <strain evidence="3">Oregano 108</strain>
    </source>
</reference>
<dbReference type="GO" id="GO:0016810">
    <property type="term" value="F:hydrolase activity, acting on carbon-nitrogen (but not peptide) bonds"/>
    <property type="evidence" value="ECO:0007669"/>
    <property type="project" value="InterPro"/>
</dbReference>
<sequence length="271" mass="29880">MTTLQTLYRIPSHPYRWVGLLVLSQAAVALLWWYLGWIWGVPALLLSHALFVVPVFLPRARLYAPVLARLPGHAPQVWLTIDDGPSDDTPAMLELLDAYDAKATFFVVGARAEQRPELVREIVRRGHGIGNHSHTHPQAWFWALGPRRMAQEIGQAQRVLATITGQAPRLYRSVVGMTNPFVASPLRAHGLTRVAWSARGFDGVHCEPDATIARIVRDLRPGAIVLLHEGAAHGHNLTILRGVLEAMRERGLVGIVPQGTAHGDLSPAHRS</sequence>
<accession>A0AA47EX29</accession>
<dbReference type="InterPro" id="IPR011330">
    <property type="entry name" value="Glyco_hydro/deAcase_b/a-brl"/>
</dbReference>
<protein>
    <submittedName>
        <fullName evidence="3">Polysaccharide deacetylase family protein</fullName>
    </submittedName>
</protein>
<dbReference type="PANTHER" id="PTHR10587:SF137">
    <property type="entry name" value="4-DEOXY-4-FORMAMIDO-L-ARABINOSE-PHOSPHOUNDECAPRENOL DEFORMYLASE ARND-RELATED"/>
    <property type="match status" value="1"/>
</dbReference>
<feature type="transmembrane region" description="Helical" evidence="1">
    <location>
        <begin position="17"/>
        <end position="35"/>
    </location>
</feature>
<evidence type="ECO:0000256" key="1">
    <source>
        <dbReference type="SAM" id="Phobius"/>
    </source>
</evidence>
<feature type="domain" description="NodB homology" evidence="2">
    <location>
        <begin position="75"/>
        <end position="271"/>
    </location>
</feature>
<evidence type="ECO:0000313" key="3">
    <source>
        <dbReference type="EMBL" id="WAH65262.1"/>
    </source>
</evidence>
<organism evidence="3 4">
    <name type="scientific">Xanthomonas hortorum</name>
    <dbReference type="NCBI Taxonomy" id="56454"/>
    <lineage>
        <taxon>Bacteria</taxon>
        <taxon>Pseudomonadati</taxon>
        <taxon>Pseudomonadota</taxon>
        <taxon>Gammaproteobacteria</taxon>
        <taxon>Lysobacterales</taxon>
        <taxon>Lysobacteraceae</taxon>
        <taxon>Xanthomonas</taxon>
    </lineage>
</organism>
<dbReference type="Pfam" id="PF01522">
    <property type="entry name" value="Polysacc_deac_1"/>
    <property type="match status" value="1"/>
</dbReference>
<dbReference type="AlphaFoldDB" id="A0AA47EX29"/>
<name>A0AA47EX29_9XANT</name>
<dbReference type="PANTHER" id="PTHR10587">
    <property type="entry name" value="GLYCOSYL TRANSFERASE-RELATED"/>
    <property type="match status" value="1"/>
</dbReference>
<dbReference type="PROSITE" id="PS51677">
    <property type="entry name" value="NODB"/>
    <property type="match status" value="1"/>
</dbReference>
<dbReference type="CDD" id="cd10917">
    <property type="entry name" value="CE4_NodB_like_6s_7s"/>
    <property type="match status" value="1"/>
</dbReference>
<keyword evidence="1" id="KW-0812">Transmembrane</keyword>
<dbReference type="Gene3D" id="3.20.20.370">
    <property type="entry name" value="Glycoside hydrolase/deacetylase"/>
    <property type="match status" value="1"/>
</dbReference>
<dbReference type="EMBL" id="CP107241">
    <property type="protein sequence ID" value="WAH65262.1"/>
    <property type="molecule type" value="Genomic_DNA"/>
</dbReference>
<proteinExistence type="predicted"/>
<dbReference type="InterPro" id="IPR050248">
    <property type="entry name" value="Polysacc_deacetylase_ArnD"/>
</dbReference>
<dbReference type="GO" id="GO:0005975">
    <property type="term" value="P:carbohydrate metabolic process"/>
    <property type="evidence" value="ECO:0007669"/>
    <property type="project" value="InterPro"/>
</dbReference>